<dbReference type="AlphaFoldDB" id="A0A6J4SU87"/>
<organism evidence="1">
    <name type="scientific">uncultured Solirubrobacteraceae bacterium</name>
    <dbReference type="NCBI Taxonomy" id="1162706"/>
    <lineage>
        <taxon>Bacteria</taxon>
        <taxon>Bacillati</taxon>
        <taxon>Actinomycetota</taxon>
        <taxon>Thermoleophilia</taxon>
        <taxon>Solirubrobacterales</taxon>
        <taxon>Solirubrobacteraceae</taxon>
        <taxon>environmental samples</taxon>
    </lineage>
</organism>
<accession>A0A6J4SU87</accession>
<evidence type="ECO:0008006" key="2">
    <source>
        <dbReference type="Google" id="ProtNLM"/>
    </source>
</evidence>
<dbReference type="Gene3D" id="3.40.50.720">
    <property type="entry name" value="NAD(P)-binding Rossmann-like Domain"/>
    <property type="match status" value="1"/>
</dbReference>
<sequence length="166" mass="16237">MSHDARGVLVLGARNLGGAMAREFQAAGWRAAAVSRTEESLEGARAAGALGITADAADLGSLRAALEEARRGLGRLDAVVNAVSASRPPAGGGAFGGGPLADATPDGFEGWTAAVARQAFVFLSAGMAALGDGGGALVQVTGGSARRANPGRGLWAAGSAAVRALT</sequence>
<reference evidence="1" key="1">
    <citation type="submission" date="2020-02" db="EMBL/GenBank/DDBJ databases">
        <authorList>
            <person name="Meier V. D."/>
        </authorList>
    </citation>
    <scope>NUCLEOTIDE SEQUENCE</scope>
    <source>
        <strain evidence="1">AVDCRST_MAG13</strain>
    </source>
</reference>
<dbReference type="InterPro" id="IPR036291">
    <property type="entry name" value="NAD(P)-bd_dom_sf"/>
</dbReference>
<dbReference type="SUPFAM" id="SSF51735">
    <property type="entry name" value="NAD(P)-binding Rossmann-fold domains"/>
    <property type="match status" value="1"/>
</dbReference>
<protein>
    <recommendedName>
        <fullName evidence="2">Short-chain dehydrogenase/reductase SDR</fullName>
    </recommendedName>
</protein>
<evidence type="ECO:0000313" key="1">
    <source>
        <dbReference type="EMBL" id="CAA9505391.1"/>
    </source>
</evidence>
<dbReference type="InterPro" id="IPR002347">
    <property type="entry name" value="SDR_fam"/>
</dbReference>
<dbReference type="EMBL" id="CADCVO010000397">
    <property type="protein sequence ID" value="CAA9505391.1"/>
    <property type="molecule type" value="Genomic_DNA"/>
</dbReference>
<gene>
    <name evidence="1" type="ORF">AVDCRST_MAG13-2499</name>
</gene>
<proteinExistence type="predicted"/>
<dbReference type="Pfam" id="PF13561">
    <property type="entry name" value="adh_short_C2"/>
    <property type="match status" value="1"/>
</dbReference>
<feature type="non-terminal residue" evidence="1">
    <location>
        <position position="166"/>
    </location>
</feature>
<name>A0A6J4SU87_9ACTN</name>